<dbReference type="EMBL" id="JAOQJL010000015">
    <property type="protein sequence ID" value="MCU6765578.1"/>
    <property type="molecule type" value="Genomic_DNA"/>
</dbReference>
<comment type="caution">
    <text evidence="2">The sequence shown here is derived from an EMBL/GenBank/DDBJ whole genome shotgun (WGS) entry which is preliminary data.</text>
</comment>
<dbReference type="Proteomes" id="UP001652409">
    <property type="component" value="Unassembled WGS sequence"/>
</dbReference>
<sequence length="111" mass="12768">MLQEMKFEDAIKNYLKGRKVLALTDLSIDKGHQEYVLEPLEDVLARMRYLVDVPAVENPDFKETMGQMEIPEKMIPPPRAYPGRNRGSTYGNRKKLGTGAKRVFRILAYPL</sequence>
<reference evidence="2 3" key="1">
    <citation type="journal article" date="2021" name="ISME Commun">
        <title>Automated analysis of genomic sequences facilitates high-throughput and comprehensive description of bacteria.</title>
        <authorList>
            <person name="Hitch T.C.A."/>
        </authorList>
    </citation>
    <scope>NUCLEOTIDE SEQUENCE [LARGE SCALE GENOMIC DNA]</scope>
    <source>
        <strain evidence="2 3">Sanger_23</strain>
    </source>
</reference>
<evidence type="ECO:0000313" key="3">
    <source>
        <dbReference type="Proteomes" id="UP001652409"/>
    </source>
</evidence>
<accession>A0ABT2TTL9</accession>
<protein>
    <submittedName>
        <fullName evidence="2">Uncharacterized protein</fullName>
    </submittedName>
</protein>
<organism evidence="2 3">
    <name type="scientific">Blautia ammoniilytica</name>
    <dbReference type="NCBI Taxonomy" id="2981782"/>
    <lineage>
        <taxon>Bacteria</taxon>
        <taxon>Bacillati</taxon>
        <taxon>Bacillota</taxon>
        <taxon>Clostridia</taxon>
        <taxon>Lachnospirales</taxon>
        <taxon>Lachnospiraceae</taxon>
        <taxon>Blautia</taxon>
    </lineage>
</organism>
<evidence type="ECO:0000313" key="2">
    <source>
        <dbReference type="EMBL" id="MCU6765578.1"/>
    </source>
</evidence>
<keyword evidence="3" id="KW-1185">Reference proteome</keyword>
<gene>
    <name evidence="2" type="ORF">OCV61_09150</name>
</gene>
<name>A0ABT2TTL9_9FIRM</name>
<proteinExistence type="predicted"/>
<evidence type="ECO:0000256" key="1">
    <source>
        <dbReference type="SAM" id="MobiDB-lite"/>
    </source>
</evidence>
<dbReference type="RefSeq" id="WP_158421538.1">
    <property type="nucleotide sequence ID" value="NZ_JAOQJL010000015.1"/>
</dbReference>
<feature type="region of interest" description="Disordered" evidence="1">
    <location>
        <begin position="73"/>
        <end position="95"/>
    </location>
</feature>